<feature type="non-terminal residue" evidence="11">
    <location>
        <position position="1"/>
    </location>
</feature>
<dbReference type="GO" id="GO:0005886">
    <property type="term" value="C:plasma membrane"/>
    <property type="evidence" value="ECO:0007669"/>
    <property type="project" value="TreeGrafter"/>
</dbReference>
<feature type="domain" description="Ig-like" evidence="10">
    <location>
        <begin position="1"/>
        <end position="56"/>
    </location>
</feature>
<dbReference type="SUPFAM" id="SSF48726">
    <property type="entry name" value="Immunoglobulin"/>
    <property type="match status" value="9"/>
</dbReference>
<evidence type="ECO:0000259" key="10">
    <source>
        <dbReference type="PROSITE" id="PS50835"/>
    </source>
</evidence>
<feature type="domain" description="Ig-like" evidence="10">
    <location>
        <begin position="638"/>
        <end position="729"/>
    </location>
</feature>
<dbReference type="Gene3D" id="2.60.40.10">
    <property type="entry name" value="Immunoglobulins"/>
    <property type="match status" value="9"/>
</dbReference>
<dbReference type="GO" id="GO:0070593">
    <property type="term" value="P:dendrite self-avoidance"/>
    <property type="evidence" value="ECO:0007669"/>
    <property type="project" value="TreeGrafter"/>
</dbReference>
<feature type="domain" description="Ig-like" evidence="10">
    <location>
        <begin position="734"/>
        <end position="820"/>
    </location>
</feature>
<dbReference type="FunFam" id="2.60.40.10:FF:000324">
    <property type="entry name" value="Down syndrome cell adhesion molecule, isoform D"/>
    <property type="match status" value="1"/>
</dbReference>
<evidence type="ECO:0000313" key="11">
    <source>
        <dbReference type="EMBL" id="KAJ9597114.1"/>
    </source>
</evidence>
<keyword evidence="8" id="KW-1015">Disulfide bond</keyword>
<feature type="domain" description="Ig-like" evidence="10">
    <location>
        <begin position="528"/>
        <end position="615"/>
    </location>
</feature>
<dbReference type="PANTHER" id="PTHR10075:SF14">
    <property type="entry name" value="CELL ADHESION MOLECULE DSCAM2-RELATED"/>
    <property type="match status" value="1"/>
</dbReference>
<reference evidence="11" key="2">
    <citation type="submission" date="2023-05" db="EMBL/GenBank/DDBJ databases">
        <authorList>
            <person name="Fouks B."/>
        </authorList>
    </citation>
    <scope>NUCLEOTIDE SEQUENCE</scope>
    <source>
        <strain evidence="11">Stay&amp;Tobe</strain>
        <tissue evidence="11">Testes</tissue>
    </source>
</reference>
<dbReference type="AlphaFoldDB" id="A0AAD8ADI5"/>
<evidence type="ECO:0000256" key="4">
    <source>
        <dbReference type="ARBA" id="ARBA00022737"/>
    </source>
</evidence>
<dbReference type="GO" id="GO:0007156">
    <property type="term" value="P:homophilic cell adhesion via plasma membrane adhesion molecules"/>
    <property type="evidence" value="ECO:0007669"/>
    <property type="project" value="TreeGrafter"/>
</dbReference>
<feature type="domain" description="Ig-like" evidence="10">
    <location>
        <begin position="247"/>
        <end position="333"/>
    </location>
</feature>
<organism evidence="11 12">
    <name type="scientific">Diploptera punctata</name>
    <name type="common">Pacific beetle cockroach</name>
    <dbReference type="NCBI Taxonomy" id="6984"/>
    <lineage>
        <taxon>Eukaryota</taxon>
        <taxon>Metazoa</taxon>
        <taxon>Ecdysozoa</taxon>
        <taxon>Arthropoda</taxon>
        <taxon>Hexapoda</taxon>
        <taxon>Insecta</taxon>
        <taxon>Pterygota</taxon>
        <taxon>Neoptera</taxon>
        <taxon>Polyneoptera</taxon>
        <taxon>Dictyoptera</taxon>
        <taxon>Blattodea</taxon>
        <taxon>Blaberoidea</taxon>
        <taxon>Blaberidae</taxon>
        <taxon>Diplopterinae</taxon>
        <taxon>Diploptera</taxon>
    </lineage>
</organism>
<feature type="domain" description="Ig-like" evidence="10">
    <location>
        <begin position="149"/>
        <end position="242"/>
    </location>
</feature>
<dbReference type="PROSITE" id="PS50835">
    <property type="entry name" value="IG_LIKE"/>
    <property type="match status" value="9"/>
</dbReference>
<keyword evidence="7" id="KW-0472">Membrane</keyword>
<feature type="domain" description="Ig-like" evidence="10">
    <location>
        <begin position="433"/>
        <end position="523"/>
    </location>
</feature>
<keyword evidence="6" id="KW-1133">Transmembrane helix</keyword>
<dbReference type="FunFam" id="2.60.40.10:FF:000302">
    <property type="entry name" value="Down syndrome cell adhesion molecule, isoform D"/>
    <property type="match status" value="1"/>
</dbReference>
<feature type="domain" description="Ig-like" evidence="10">
    <location>
        <begin position="62"/>
        <end position="141"/>
    </location>
</feature>
<protein>
    <recommendedName>
        <fullName evidence="10">Ig-like domain-containing protein</fullName>
    </recommendedName>
</protein>
<evidence type="ECO:0000256" key="9">
    <source>
        <dbReference type="ARBA" id="ARBA00023319"/>
    </source>
</evidence>
<evidence type="ECO:0000256" key="6">
    <source>
        <dbReference type="ARBA" id="ARBA00022989"/>
    </source>
</evidence>
<dbReference type="SMART" id="SM00409">
    <property type="entry name" value="IG"/>
    <property type="match status" value="8"/>
</dbReference>
<dbReference type="InterPro" id="IPR013783">
    <property type="entry name" value="Ig-like_fold"/>
</dbReference>
<sequence length="839" mass="90649">IMWYKFIEGTTRKQAVTLDDRVKQVSGTLIIKEARVEDSGKYLCVVNNSLRRRHYSVLFEAPLAASIEPQTQTVDFGRPAVFTCNFEGNPIKTITWLKDGKSLNHEESVLRIESVKKEDKGMYQCFIRNDQESAEASAELKLGGRFEPPQIRQAFKEETLQPGPSVFLKCIASGNPTPEITWELDGKKLSNSDRLQVGQYVTVNGDVVSHLNISSIHTNDGGLYKCIASSKVGSAEHAAKLNVYGLPFIRRMEKKAIVAGEMLIVTCPVAGYPIESIVWERDGRVLPINRKQKVFPNGTLIIENVERLSDQATYTCVARNAQGYSARETLEVQVMVLPHIIPFDFDEEVNTGESVQLNCHVSKGDKPIKITWNFHGEELSSHMGITTTKIGDRTSLLTISSVMAGHSGNYTCTAQNAAGSASHTATIHVNVLPHITPFDVEEEVNTGDSVQLNCHISKGDRPLQISWNFHGEELSSHMGITTTKIGDRSSILTITSVMAAHSGNYTCTAQNAAGSASYTATVHVNVLPHITPFEFDGRAFSGDNVQLACHVPKGDRPLDVSWYFEGKLLPSSSSGISTMMVGSRTSILTIESVHAYHAGNYTCTASNSAGSSSLQHAWQSTASSLCFLALSSGSLVNPTIAPFSFGESAVNAGQIVQQSCIVLKGDDPLSITWMFNDVNASSSPGIYVLKIGSRSSILTIESVRSYHVGNYTCLASNSAGSAKFTASLTVNEPPKILPFTFGELPLSAGQPMTVTCAVVGGDKPMSVLWSMSDSPGVITVPLGDAGSILTISSVQSHHSGNYTCRVANAAGVISYTAELRVNVAPILLPFSFGDRPLNP</sequence>
<dbReference type="GO" id="GO:0030424">
    <property type="term" value="C:axon"/>
    <property type="evidence" value="ECO:0007669"/>
    <property type="project" value="TreeGrafter"/>
</dbReference>
<name>A0AAD8ADI5_DIPPU</name>
<dbReference type="FunFam" id="2.60.40.10:FF:000308">
    <property type="entry name" value="Down syndrome cell adhesion molecule, isoform D"/>
    <property type="match status" value="1"/>
</dbReference>
<dbReference type="GO" id="GO:0098632">
    <property type="term" value="F:cell-cell adhesion mediator activity"/>
    <property type="evidence" value="ECO:0007669"/>
    <property type="project" value="TreeGrafter"/>
</dbReference>
<dbReference type="PANTHER" id="PTHR10075">
    <property type="entry name" value="BASIGIN RELATED"/>
    <property type="match status" value="1"/>
</dbReference>
<evidence type="ECO:0000256" key="2">
    <source>
        <dbReference type="ARBA" id="ARBA00022692"/>
    </source>
</evidence>
<dbReference type="InterPro" id="IPR013098">
    <property type="entry name" value="Ig_I-set"/>
</dbReference>
<evidence type="ECO:0000256" key="8">
    <source>
        <dbReference type="ARBA" id="ARBA00023157"/>
    </source>
</evidence>
<dbReference type="CDD" id="cd20958">
    <property type="entry name" value="IgI_5_Dscam"/>
    <property type="match status" value="1"/>
</dbReference>
<dbReference type="SMART" id="SM00408">
    <property type="entry name" value="IGc2"/>
    <property type="match status" value="9"/>
</dbReference>
<keyword evidence="5" id="KW-0130">Cell adhesion</keyword>
<dbReference type="InterPro" id="IPR003599">
    <property type="entry name" value="Ig_sub"/>
</dbReference>
<keyword evidence="9" id="KW-0393">Immunoglobulin domain</keyword>
<gene>
    <name evidence="11" type="ORF">L9F63_026996</name>
</gene>
<dbReference type="GO" id="GO:0007411">
    <property type="term" value="P:axon guidance"/>
    <property type="evidence" value="ECO:0007669"/>
    <property type="project" value="TreeGrafter"/>
</dbReference>
<evidence type="ECO:0000256" key="3">
    <source>
        <dbReference type="ARBA" id="ARBA00022729"/>
    </source>
</evidence>
<dbReference type="CDD" id="cd20956">
    <property type="entry name" value="IgI_4_Dscam"/>
    <property type="match status" value="1"/>
</dbReference>
<comment type="subcellular location">
    <subcellularLocation>
        <location evidence="1">Membrane</location>
        <topology evidence="1">Single-pass membrane protein</topology>
    </subcellularLocation>
</comment>
<dbReference type="Proteomes" id="UP001233999">
    <property type="component" value="Unassembled WGS sequence"/>
</dbReference>
<evidence type="ECO:0000256" key="5">
    <source>
        <dbReference type="ARBA" id="ARBA00022889"/>
    </source>
</evidence>
<reference evidence="11" key="1">
    <citation type="journal article" date="2023" name="IScience">
        <title>Live-bearing cockroach genome reveals convergent evolutionary mechanisms linked to viviparity in insects and beyond.</title>
        <authorList>
            <person name="Fouks B."/>
            <person name="Harrison M.C."/>
            <person name="Mikhailova A.A."/>
            <person name="Marchal E."/>
            <person name="English S."/>
            <person name="Carruthers M."/>
            <person name="Jennings E.C."/>
            <person name="Chiamaka E.L."/>
            <person name="Frigard R.A."/>
            <person name="Pippel M."/>
            <person name="Attardo G.M."/>
            <person name="Benoit J.B."/>
            <person name="Bornberg-Bauer E."/>
            <person name="Tobe S.S."/>
        </authorList>
    </citation>
    <scope>NUCLEOTIDE SEQUENCE</scope>
    <source>
        <strain evidence="11">Stay&amp;Tobe</strain>
    </source>
</reference>
<keyword evidence="2" id="KW-0812">Transmembrane</keyword>
<keyword evidence="3" id="KW-0732">Signal</keyword>
<evidence type="ECO:0000256" key="7">
    <source>
        <dbReference type="ARBA" id="ARBA00023136"/>
    </source>
</evidence>
<dbReference type="InterPro" id="IPR036179">
    <property type="entry name" value="Ig-like_dom_sf"/>
</dbReference>
<feature type="non-terminal residue" evidence="11">
    <location>
        <position position="839"/>
    </location>
</feature>
<dbReference type="InterPro" id="IPR003598">
    <property type="entry name" value="Ig_sub2"/>
</dbReference>
<keyword evidence="12" id="KW-1185">Reference proteome</keyword>
<keyword evidence="4" id="KW-0677">Repeat</keyword>
<dbReference type="InterPro" id="IPR007110">
    <property type="entry name" value="Ig-like_dom"/>
</dbReference>
<feature type="domain" description="Ig-like" evidence="10">
    <location>
        <begin position="338"/>
        <end position="428"/>
    </location>
</feature>
<dbReference type="FunFam" id="2.60.40.10:FF:000017">
    <property type="entry name" value="Down syndrome cell adhesion molecule b"/>
    <property type="match status" value="6"/>
</dbReference>
<evidence type="ECO:0000313" key="12">
    <source>
        <dbReference type="Proteomes" id="UP001233999"/>
    </source>
</evidence>
<evidence type="ECO:0000256" key="1">
    <source>
        <dbReference type="ARBA" id="ARBA00004167"/>
    </source>
</evidence>
<proteinExistence type="predicted"/>
<dbReference type="Pfam" id="PF07679">
    <property type="entry name" value="I-set"/>
    <property type="match status" value="3"/>
</dbReference>
<dbReference type="EMBL" id="JASPKZ010001786">
    <property type="protein sequence ID" value="KAJ9597114.1"/>
    <property type="molecule type" value="Genomic_DNA"/>
</dbReference>
<dbReference type="Pfam" id="PF13927">
    <property type="entry name" value="Ig_3"/>
    <property type="match status" value="5"/>
</dbReference>
<accession>A0AAD8ADI5</accession>
<comment type="caution">
    <text evidence="11">The sequence shown here is derived from an EMBL/GenBank/DDBJ whole genome shotgun (WGS) entry which is preliminary data.</text>
</comment>